<dbReference type="RefSeq" id="WP_150862954.1">
    <property type="nucleotide sequence ID" value="NZ_VYXP01000002.1"/>
</dbReference>
<gene>
    <name evidence="10" type="ORF">F3N42_03335</name>
</gene>
<comment type="function">
    <text evidence="8">Catalyzes the removal of elemental sulfur and selenium atoms from L-cysteine, L-cystine, L-selenocysteine, and L-selenocystine to produce L-alanine.</text>
</comment>
<evidence type="ECO:0000256" key="5">
    <source>
        <dbReference type="ARBA" id="ARBA00022898"/>
    </source>
</evidence>
<evidence type="ECO:0000313" key="10">
    <source>
        <dbReference type="EMBL" id="KAA9133395.1"/>
    </source>
</evidence>
<evidence type="ECO:0000256" key="1">
    <source>
        <dbReference type="ARBA" id="ARBA00001933"/>
    </source>
</evidence>
<evidence type="ECO:0000256" key="6">
    <source>
        <dbReference type="ARBA" id="ARBA00050776"/>
    </source>
</evidence>
<accession>A0A5N0TED2</accession>
<dbReference type="SUPFAM" id="SSF53383">
    <property type="entry name" value="PLP-dependent transferases"/>
    <property type="match status" value="1"/>
</dbReference>
<comment type="caution">
    <text evidence="10">The sequence shown here is derived from an EMBL/GenBank/DDBJ whole genome shotgun (WGS) entry which is preliminary data.</text>
</comment>
<sequence>MSDLAATGTAPALDVESIRAQFPILERQVHGKPLVYFDTAASAQRPRAVIDAVSRFYETQNANIHRGVHLLSQEATDAYESARTRVAKFINAPSRDELVFTRGTTESINLVAQAFLRPRLQPGDEIVVSEMEHHSNIVPWQMLCEQVGATLKVIPFNDAGELDLDAMDELLGPRVKLLAVVHVSNALGTVNPVAEICARAKAKGIPVLLDGAQAVPHQAVDVQALGCDFYCFSAHKMYGPTGVGALWAPMATLKAMAPYQGGGEMILKVSFDGTEYAAPPNKFEAGTPNIAGAVGFGAAVDWLDGLGMDRVAAYEAALLAAGTERLQSVPGLNIVGTARAKAGVISFTLDGVHPHDIGTIIDHYGVAIRTGHHCAMPAIARFGLPATARASLAVYNTVAEFDVLVEALHGVREMFG</sequence>
<dbReference type="GO" id="GO:0031071">
    <property type="term" value="F:cysteine desulfurase activity"/>
    <property type="evidence" value="ECO:0007669"/>
    <property type="project" value="UniProtKB-UniRule"/>
</dbReference>
<dbReference type="InterPro" id="IPR020578">
    <property type="entry name" value="Aminotrans_V_PyrdxlP_BS"/>
</dbReference>
<dbReference type="GO" id="GO:0030170">
    <property type="term" value="F:pyridoxal phosphate binding"/>
    <property type="evidence" value="ECO:0007669"/>
    <property type="project" value="UniProtKB-UniRule"/>
</dbReference>
<dbReference type="InterPro" id="IPR010970">
    <property type="entry name" value="Cys_dSase_SufS"/>
</dbReference>
<evidence type="ECO:0000259" key="9">
    <source>
        <dbReference type="Pfam" id="PF00266"/>
    </source>
</evidence>
<dbReference type="PANTHER" id="PTHR43586">
    <property type="entry name" value="CYSTEINE DESULFURASE"/>
    <property type="match status" value="1"/>
</dbReference>
<dbReference type="CDD" id="cd06453">
    <property type="entry name" value="SufS_like"/>
    <property type="match status" value="1"/>
</dbReference>
<name>A0A5N0TED2_9GAMM</name>
<dbReference type="Pfam" id="PF00266">
    <property type="entry name" value="Aminotran_5"/>
    <property type="match status" value="1"/>
</dbReference>
<dbReference type="NCBIfam" id="TIGR01979">
    <property type="entry name" value="sufS"/>
    <property type="match status" value="1"/>
</dbReference>
<dbReference type="EMBL" id="VYXP01000002">
    <property type="protein sequence ID" value="KAA9133395.1"/>
    <property type="molecule type" value="Genomic_DNA"/>
</dbReference>
<dbReference type="GO" id="GO:0006534">
    <property type="term" value="P:cysteine metabolic process"/>
    <property type="evidence" value="ECO:0007669"/>
    <property type="project" value="UniProtKB-UniRule"/>
</dbReference>
<comment type="cofactor">
    <cofactor evidence="1 7">
        <name>pyridoxal 5'-phosphate</name>
        <dbReference type="ChEBI" id="CHEBI:597326"/>
    </cofactor>
</comment>
<evidence type="ECO:0000256" key="4">
    <source>
        <dbReference type="ARBA" id="ARBA00022679"/>
    </source>
</evidence>
<organism evidence="10 11">
    <name type="scientific">Marinihelvus fidelis</name>
    <dbReference type="NCBI Taxonomy" id="2613842"/>
    <lineage>
        <taxon>Bacteria</taxon>
        <taxon>Pseudomonadati</taxon>
        <taxon>Pseudomonadota</taxon>
        <taxon>Gammaproteobacteria</taxon>
        <taxon>Chromatiales</taxon>
        <taxon>Wenzhouxiangellaceae</taxon>
        <taxon>Marinihelvus</taxon>
    </lineage>
</organism>
<proteinExistence type="inferred from homology"/>
<feature type="domain" description="Aminotransferase class V" evidence="9">
    <location>
        <begin position="35"/>
        <end position="403"/>
    </location>
</feature>
<dbReference type="InterPro" id="IPR015424">
    <property type="entry name" value="PyrdxlP-dep_Trfase"/>
</dbReference>
<dbReference type="Gene3D" id="3.40.640.10">
    <property type="entry name" value="Type I PLP-dependent aspartate aminotransferase-like (Major domain)"/>
    <property type="match status" value="1"/>
</dbReference>
<dbReference type="Gene3D" id="3.90.1150.10">
    <property type="entry name" value="Aspartate Aminotransferase, domain 1"/>
    <property type="match status" value="1"/>
</dbReference>
<keyword evidence="4 8" id="KW-0808">Transferase</keyword>
<dbReference type="InterPro" id="IPR015421">
    <property type="entry name" value="PyrdxlP-dep_Trfase_major"/>
</dbReference>
<comment type="similarity">
    <text evidence="2 8">Belongs to the class-V pyridoxal-phosphate-dependent aminotransferase family. Csd subfamily.</text>
</comment>
<keyword evidence="11" id="KW-1185">Reference proteome</keyword>
<evidence type="ECO:0000256" key="2">
    <source>
        <dbReference type="ARBA" id="ARBA00010447"/>
    </source>
</evidence>
<comment type="catalytic activity">
    <reaction evidence="6 8">
        <text>(sulfur carrier)-H + L-cysteine = (sulfur carrier)-SH + L-alanine</text>
        <dbReference type="Rhea" id="RHEA:43892"/>
        <dbReference type="Rhea" id="RHEA-COMP:14737"/>
        <dbReference type="Rhea" id="RHEA-COMP:14739"/>
        <dbReference type="ChEBI" id="CHEBI:29917"/>
        <dbReference type="ChEBI" id="CHEBI:35235"/>
        <dbReference type="ChEBI" id="CHEBI:57972"/>
        <dbReference type="ChEBI" id="CHEBI:64428"/>
        <dbReference type="EC" id="2.8.1.7"/>
    </reaction>
</comment>
<dbReference type="PANTHER" id="PTHR43586:SF8">
    <property type="entry name" value="CYSTEINE DESULFURASE 1, CHLOROPLASTIC"/>
    <property type="match status" value="1"/>
</dbReference>
<dbReference type="InterPro" id="IPR015422">
    <property type="entry name" value="PyrdxlP-dep_Trfase_small"/>
</dbReference>
<dbReference type="PROSITE" id="PS00595">
    <property type="entry name" value="AA_TRANSFER_CLASS_5"/>
    <property type="match status" value="1"/>
</dbReference>
<dbReference type="InterPro" id="IPR000192">
    <property type="entry name" value="Aminotrans_V_dom"/>
</dbReference>
<evidence type="ECO:0000313" key="11">
    <source>
        <dbReference type="Proteomes" id="UP000325372"/>
    </source>
</evidence>
<evidence type="ECO:0000256" key="8">
    <source>
        <dbReference type="RuleBase" id="RU004506"/>
    </source>
</evidence>
<reference evidence="10 11" key="1">
    <citation type="submission" date="2019-09" db="EMBL/GenBank/DDBJ databases">
        <title>Wenzhouxiangella sp. Genome sequencing and assembly.</title>
        <authorList>
            <person name="Zhang R."/>
        </authorList>
    </citation>
    <scope>NUCLEOTIDE SEQUENCE [LARGE SCALE GENOMIC DNA]</scope>
    <source>
        <strain evidence="10 11">W260</strain>
    </source>
</reference>
<protein>
    <recommendedName>
        <fullName evidence="3 8">Cysteine desulfurase</fullName>
        <ecNumber evidence="3 8">2.8.1.7</ecNumber>
    </recommendedName>
</protein>
<evidence type="ECO:0000256" key="7">
    <source>
        <dbReference type="RuleBase" id="RU004504"/>
    </source>
</evidence>
<dbReference type="EC" id="2.8.1.7" evidence="3 8"/>
<dbReference type="Proteomes" id="UP000325372">
    <property type="component" value="Unassembled WGS sequence"/>
</dbReference>
<keyword evidence="5 8" id="KW-0663">Pyridoxal phosphate</keyword>
<dbReference type="AlphaFoldDB" id="A0A5N0TED2"/>
<evidence type="ECO:0000256" key="3">
    <source>
        <dbReference type="ARBA" id="ARBA00012239"/>
    </source>
</evidence>